<sequence>MTLAVIATLASSLPVFADGKAFLHLEFDARRLDLPGKAIETVNIIKDFNNQDALEVIVTPDWTPALATFTADPQGRTVSIYICGALVAEPALQSQIGQGRFFLTGDPAVIHKAANYLRARACDAVPGS</sequence>
<keyword evidence="1" id="KW-0732">Signal</keyword>
<dbReference type="RefSeq" id="WP_380073220.1">
    <property type="nucleotide sequence ID" value="NZ_JBHRTO010000001.1"/>
</dbReference>
<protein>
    <recommendedName>
        <fullName evidence="4">Rhodanese domain-containing protein</fullName>
    </recommendedName>
</protein>
<evidence type="ECO:0008006" key="4">
    <source>
        <dbReference type="Google" id="ProtNLM"/>
    </source>
</evidence>
<name>A0ABV7J1Y2_9RHOB</name>
<dbReference type="Proteomes" id="UP001595547">
    <property type="component" value="Unassembled WGS sequence"/>
</dbReference>
<evidence type="ECO:0000313" key="2">
    <source>
        <dbReference type="EMBL" id="MFC3181631.1"/>
    </source>
</evidence>
<feature type="chain" id="PRO_5046162757" description="Rhodanese domain-containing protein" evidence="1">
    <location>
        <begin position="18"/>
        <end position="128"/>
    </location>
</feature>
<comment type="caution">
    <text evidence="2">The sequence shown here is derived from an EMBL/GenBank/DDBJ whole genome shotgun (WGS) entry which is preliminary data.</text>
</comment>
<feature type="signal peptide" evidence="1">
    <location>
        <begin position="1"/>
        <end position="17"/>
    </location>
</feature>
<evidence type="ECO:0000256" key="1">
    <source>
        <dbReference type="SAM" id="SignalP"/>
    </source>
</evidence>
<gene>
    <name evidence="2" type="ORF">ACFOGH_11575</name>
</gene>
<proteinExistence type="predicted"/>
<dbReference type="EMBL" id="JBHRTO010000001">
    <property type="protein sequence ID" value="MFC3181631.1"/>
    <property type="molecule type" value="Genomic_DNA"/>
</dbReference>
<accession>A0ABV7J1Y2</accession>
<reference evidence="3" key="1">
    <citation type="journal article" date="2019" name="Int. J. Syst. Evol. Microbiol.">
        <title>The Global Catalogue of Microorganisms (GCM) 10K type strain sequencing project: providing services to taxonomists for standard genome sequencing and annotation.</title>
        <authorList>
            <consortium name="The Broad Institute Genomics Platform"/>
            <consortium name="The Broad Institute Genome Sequencing Center for Infectious Disease"/>
            <person name="Wu L."/>
            <person name="Ma J."/>
        </authorList>
    </citation>
    <scope>NUCLEOTIDE SEQUENCE [LARGE SCALE GENOMIC DNA]</scope>
    <source>
        <strain evidence="3">KCTC 52039</strain>
    </source>
</reference>
<evidence type="ECO:0000313" key="3">
    <source>
        <dbReference type="Proteomes" id="UP001595547"/>
    </source>
</evidence>
<organism evidence="2 3">
    <name type="scientific">Cypionkella sinensis</name>
    <dbReference type="NCBI Taxonomy" id="1756043"/>
    <lineage>
        <taxon>Bacteria</taxon>
        <taxon>Pseudomonadati</taxon>
        <taxon>Pseudomonadota</taxon>
        <taxon>Alphaproteobacteria</taxon>
        <taxon>Rhodobacterales</taxon>
        <taxon>Paracoccaceae</taxon>
        <taxon>Cypionkella</taxon>
    </lineage>
</organism>
<keyword evidence="3" id="KW-1185">Reference proteome</keyword>